<name>A0A0V0HLP3_SOLCH</name>
<proteinExistence type="predicted"/>
<dbReference type="EMBL" id="GEDG01018118">
    <property type="protein sequence ID" value="JAP21063.1"/>
    <property type="molecule type" value="Transcribed_RNA"/>
</dbReference>
<organism evidence="1">
    <name type="scientific">Solanum chacoense</name>
    <name type="common">Chaco potato</name>
    <dbReference type="NCBI Taxonomy" id="4108"/>
    <lineage>
        <taxon>Eukaryota</taxon>
        <taxon>Viridiplantae</taxon>
        <taxon>Streptophyta</taxon>
        <taxon>Embryophyta</taxon>
        <taxon>Tracheophyta</taxon>
        <taxon>Spermatophyta</taxon>
        <taxon>Magnoliopsida</taxon>
        <taxon>eudicotyledons</taxon>
        <taxon>Gunneridae</taxon>
        <taxon>Pentapetalae</taxon>
        <taxon>asterids</taxon>
        <taxon>lamiids</taxon>
        <taxon>Solanales</taxon>
        <taxon>Solanaceae</taxon>
        <taxon>Solanoideae</taxon>
        <taxon>Solaneae</taxon>
        <taxon>Solanum</taxon>
    </lineage>
</organism>
<reference evidence="1" key="1">
    <citation type="submission" date="2015-12" db="EMBL/GenBank/DDBJ databases">
        <title>Gene expression during late stages of embryo sac development: a critical building block for successful pollen-pistil interactions.</title>
        <authorList>
            <person name="Liu Y."/>
            <person name="Joly V."/>
            <person name="Sabar M."/>
            <person name="Matton D.P."/>
        </authorList>
    </citation>
    <scope>NUCLEOTIDE SEQUENCE</scope>
</reference>
<sequence length="86" mass="9831">MSFPFTSTYSLVRFSLLSHCLHPLPFVTYQLVLFSLPSATKECVCMFLYALMLNFSVYRTLLTHENTDDEEDSLLTILCGKLSIVI</sequence>
<protein>
    <submittedName>
        <fullName evidence="1">Putative ovule protein</fullName>
    </submittedName>
</protein>
<accession>A0A0V0HLP3</accession>
<evidence type="ECO:0000313" key="1">
    <source>
        <dbReference type="EMBL" id="JAP21063.1"/>
    </source>
</evidence>
<dbReference type="AlphaFoldDB" id="A0A0V0HLP3"/>